<gene>
    <name evidence="10" type="ORF">SAMN04487884_110117</name>
</gene>
<dbReference type="AlphaFoldDB" id="A0A1H9RUM1"/>
<feature type="compositionally biased region" description="Basic and acidic residues" evidence="7">
    <location>
        <begin position="259"/>
        <end position="274"/>
    </location>
</feature>
<dbReference type="InterPro" id="IPR057309">
    <property type="entry name" value="PcsB_CC"/>
</dbReference>
<evidence type="ECO:0000256" key="5">
    <source>
        <dbReference type="ARBA" id="ARBA00022807"/>
    </source>
</evidence>
<evidence type="ECO:0000256" key="2">
    <source>
        <dbReference type="ARBA" id="ARBA00022670"/>
    </source>
</evidence>
<feature type="compositionally biased region" description="Low complexity" evidence="7">
    <location>
        <begin position="275"/>
        <end position="305"/>
    </location>
</feature>
<proteinExistence type="inferred from homology"/>
<evidence type="ECO:0000259" key="9">
    <source>
        <dbReference type="PROSITE" id="PS51935"/>
    </source>
</evidence>
<evidence type="ECO:0000256" key="3">
    <source>
        <dbReference type="ARBA" id="ARBA00022729"/>
    </source>
</evidence>
<dbReference type="Gene3D" id="3.90.1720.10">
    <property type="entry name" value="endopeptidase domain like (from Nostoc punctiforme)"/>
    <property type="match status" value="1"/>
</dbReference>
<dbReference type="GO" id="GO:0008234">
    <property type="term" value="F:cysteine-type peptidase activity"/>
    <property type="evidence" value="ECO:0007669"/>
    <property type="project" value="UniProtKB-KW"/>
</dbReference>
<feature type="coiled-coil region" evidence="6">
    <location>
        <begin position="31"/>
        <end position="58"/>
    </location>
</feature>
<dbReference type="Gene3D" id="6.10.250.3150">
    <property type="match status" value="1"/>
</dbReference>
<keyword evidence="4 10" id="KW-0378">Hydrolase</keyword>
<dbReference type="SUPFAM" id="SSF54001">
    <property type="entry name" value="Cysteine proteinases"/>
    <property type="match status" value="1"/>
</dbReference>
<evidence type="ECO:0000313" key="11">
    <source>
        <dbReference type="Proteomes" id="UP000182584"/>
    </source>
</evidence>
<keyword evidence="5" id="KW-0788">Thiol protease</keyword>
<dbReference type="Proteomes" id="UP000182584">
    <property type="component" value="Unassembled WGS sequence"/>
</dbReference>
<keyword evidence="6" id="KW-0175">Coiled coil</keyword>
<feature type="coiled-coil region" evidence="6">
    <location>
        <begin position="87"/>
        <end position="121"/>
    </location>
</feature>
<sequence>MKKGKRIFSVLTIAILTTIQLVAVPVWAATSSDLKKQKEELQNQQSQTQDAYDSASDAAQEIADEQTELGEQIDDTNDQLVGLIADISLIEDEIADKEAEIEVTQAAYDEAKAQEEKLYQEMCARIKYMYEKGETTYVEILMSATSFSDFTTKAEYVEQLYEYDRQQLEAYVEVQLEKATYKVQLEDEKGELETTKEELAQEQELLQKTLNEYKLAYADYETQLANARAQAATYKEQLKAQTAQIASLDSEIKAKEAEEEAARKAAEEAAKKAAQESANASSGSDSTSSSSSSSTPSSSSTKTYSPAGEATGDNIAAYACQFVGNPYVFGGTSLTDGCDCSGFVYSVYKAFGITVPRTSYALNSAGTGVAYEDARPGDVIVYAGHCAIYLGNGRIVHASSEKTGIKYGYATYRTITSVRRFV</sequence>
<dbReference type="InterPro" id="IPR038765">
    <property type="entry name" value="Papain-like_cys_pep_sf"/>
</dbReference>
<dbReference type="PANTHER" id="PTHR47053:SF1">
    <property type="entry name" value="MUREIN DD-ENDOPEPTIDASE MEPH-RELATED"/>
    <property type="match status" value="1"/>
</dbReference>
<keyword evidence="3 8" id="KW-0732">Signal</keyword>
<accession>A0A1H9RUM1</accession>
<reference evidence="10 11" key="1">
    <citation type="submission" date="2016-10" db="EMBL/GenBank/DDBJ databases">
        <authorList>
            <person name="de Groot N.N."/>
        </authorList>
    </citation>
    <scope>NUCLEOTIDE SEQUENCE [LARGE SCALE GENOMIC DNA]</scope>
    <source>
        <strain evidence="10 11">AR40</strain>
    </source>
</reference>
<feature type="chain" id="PRO_5010354292" evidence="8">
    <location>
        <begin position="29"/>
        <end position="422"/>
    </location>
</feature>
<evidence type="ECO:0000256" key="8">
    <source>
        <dbReference type="SAM" id="SignalP"/>
    </source>
</evidence>
<dbReference type="Pfam" id="PF00877">
    <property type="entry name" value="NLPC_P60"/>
    <property type="match status" value="1"/>
</dbReference>
<dbReference type="PROSITE" id="PS51935">
    <property type="entry name" value="NLPC_P60"/>
    <property type="match status" value="1"/>
</dbReference>
<feature type="signal peptide" evidence="8">
    <location>
        <begin position="1"/>
        <end position="28"/>
    </location>
</feature>
<keyword evidence="2" id="KW-0645">Protease</keyword>
<evidence type="ECO:0000256" key="6">
    <source>
        <dbReference type="SAM" id="Coils"/>
    </source>
</evidence>
<dbReference type="EMBL" id="FOGJ01000010">
    <property type="protein sequence ID" value="SER76347.1"/>
    <property type="molecule type" value="Genomic_DNA"/>
</dbReference>
<name>A0A1H9RUM1_BUTFI</name>
<evidence type="ECO:0000256" key="1">
    <source>
        <dbReference type="ARBA" id="ARBA00007074"/>
    </source>
</evidence>
<protein>
    <submittedName>
        <fullName evidence="10">Cell wall-associated hydrolase, NlpC family</fullName>
    </submittedName>
</protein>
<organism evidence="10 11">
    <name type="scientific">Butyrivibrio fibrisolvens</name>
    <dbReference type="NCBI Taxonomy" id="831"/>
    <lineage>
        <taxon>Bacteria</taxon>
        <taxon>Bacillati</taxon>
        <taxon>Bacillota</taxon>
        <taxon>Clostridia</taxon>
        <taxon>Lachnospirales</taxon>
        <taxon>Lachnospiraceae</taxon>
        <taxon>Butyrivibrio</taxon>
    </lineage>
</organism>
<evidence type="ECO:0000256" key="7">
    <source>
        <dbReference type="SAM" id="MobiDB-lite"/>
    </source>
</evidence>
<evidence type="ECO:0000313" key="10">
    <source>
        <dbReference type="EMBL" id="SER76347.1"/>
    </source>
</evidence>
<dbReference type="eggNOG" id="COG3883">
    <property type="taxonomic scope" value="Bacteria"/>
</dbReference>
<feature type="region of interest" description="Disordered" evidence="7">
    <location>
        <begin position="259"/>
        <end position="306"/>
    </location>
</feature>
<evidence type="ECO:0000256" key="4">
    <source>
        <dbReference type="ARBA" id="ARBA00022801"/>
    </source>
</evidence>
<dbReference type="InterPro" id="IPR000064">
    <property type="entry name" value="NLP_P60_dom"/>
</dbReference>
<comment type="similarity">
    <text evidence="1">Belongs to the peptidase C40 family.</text>
</comment>
<dbReference type="PANTHER" id="PTHR47053">
    <property type="entry name" value="MUREIN DD-ENDOPEPTIDASE MEPH-RELATED"/>
    <property type="match status" value="1"/>
</dbReference>
<feature type="domain" description="NlpC/P60" evidence="9">
    <location>
        <begin position="309"/>
        <end position="422"/>
    </location>
</feature>
<dbReference type="Pfam" id="PF24568">
    <property type="entry name" value="CC_PcsB"/>
    <property type="match status" value="1"/>
</dbReference>
<dbReference type="eggNOG" id="COG0791">
    <property type="taxonomic scope" value="Bacteria"/>
</dbReference>
<dbReference type="GO" id="GO:0006508">
    <property type="term" value="P:proteolysis"/>
    <property type="evidence" value="ECO:0007669"/>
    <property type="project" value="UniProtKB-KW"/>
</dbReference>
<dbReference type="InterPro" id="IPR051202">
    <property type="entry name" value="Peptidase_C40"/>
</dbReference>